<evidence type="ECO:0000313" key="1">
    <source>
        <dbReference type="EMBL" id="SFW82367.1"/>
    </source>
</evidence>
<dbReference type="RefSeq" id="WP_072364233.1">
    <property type="nucleotide sequence ID" value="NZ_CP139972.1"/>
</dbReference>
<organism evidence="1 3">
    <name type="scientific">Chitinophaga sancti</name>
    <dbReference type="NCBI Taxonomy" id="1004"/>
    <lineage>
        <taxon>Bacteria</taxon>
        <taxon>Pseudomonadati</taxon>
        <taxon>Bacteroidota</taxon>
        <taxon>Chitinophagia</taxon>
        <taxon>Chitinophagales</taxon>
        <taxon>Chitinophagaceae</taxon>
        <taxon>Chitinophaga</taxon>
    </lineage>
</organism>
<gene>
    <name evidence="1" type="ORF">SAMN05661012_05215</name>
    <name evidence="2" type="ORF">SR876_23710</name>
</gene>
<sequence>MEDDHIITYNSLMIMSVKITCIKKAGEQHQNPYVAITSLTWVNEETKATGTSTREEMYDYIKK</sequence>
<dbReference type="Proteomes" id="UP000183788">
    <property type="component" value="Unassembled WGS sequence"/>
</dbReference>
<protein>
    <submittedName>
        <fullName evidence="1">Uncharacterized protein</fullName>
    </submittedName>
</protein>
<name>A0A1K1SE77_9BACT</name>
<dbReference type="AlphaFoldDB" id="A0A1K1SE77"/>
<dbReference type="EMBL" id="CP140154">
    <property type="protein sequence ID" value="WQG87938.1"/>
    <property type="molecule type" value="Genomic_DNA"/>
</dbReference>
<keyword evidence="4" id="KW-1185">Reference proteome</keyword>
<reference evidence="1 3" key="1">
    <citation type="submission" date="2016-11" db="EMBL/GenBank/DDBJ databases">
        <authorList>
            <person name="Jaros S."/>
            <person name="Januszkiewicz K."/>
            <person name="Wedrychowicz H."/>
        </authorList>
    </citation>
    <scope>NUCLEOTIDE SEQUENCE [LARGE SCALE GENOMIC DNA]</scope>
    <source>
        <strain evidence="1 3">DSM 784</strain>
    </source>
</reference>
<proteinExistence type="predicted"/>
<evidence type="ECO:0000313" key="2">
    <source>
        <dbReference type="EMBL" id="WQG87938.1"/>
    </source>
</evidence>
<evidence type="ECO:0000313" key="4">
    <source>
        <dbReference type="Proteomes" id="UP001326715"/>
    </source>
</evidence>
<dbReference type="OrthoDB" id="826539at2"/>
<dbReference type="EMBL" id="FPIZ01000021">
    <property type="protein sequence ID" value="SFW82367.1"/>
    <property type="molecule type" value="Genomic_DNA"/>
</dbReference>
<reference evidence="2 4" key="2">
    <citation type="submission" date="2023-11" db="EMBL/GenBank/DDBJ databases">
        <title>MicrobeMod: A computational toolkit for identifying prokaryotic methylation and restriction-modification with nanopore sequencing.</title>
        <authorList>
            <person name="Crits-Christoph A."/>
            <person name="Kang S.C."/>
            <person name="Lee H."/>
            <person name="Ostrov N."/>
        </authorList>
    </citation>
    <scope>NUCLEOTIDE SEQUENCE [LARGE SCALE GENOMIC DNA]</scope>
    <source>
        <strain evidence="2 4">ATCC 23090</strain>
    </source>
</reference>
<dbReference type="Proteomes" id="UP001326715">
    <property type="component" value="Chromosome"/>
</dbReference>
<evidence type="ECO:0000313" key="3">
    <source>
        <dbReference type="Proteomes" id="UP000183788"/>
    </source>
</evidence>
<accession>A0A1K1SE77</accession>